<dbReference type="GO" id="GO:0007155">
    <property type="term" value="P:cell adhesion"/>
    <property type="evidence" value="ECO:0007669"/>
    <property type="project" value="UniProtKB-KW"/>
</dbReference>
<organism evidence="34 35">
    <name type="scientific">Cyprinus carpio</name>
    <name type="common">Common carp</name>
    <dbReference type="NCBI Taxonomy" id="7962"/>
    <lineage>
        <taxon>Eukaryota</taxon>
        <taxon>Metazoa</taxon>
        <taxon>Chordata</taxon>
        <taxon>Craniata</taxon>
        <taxon>Vertebrata</taxon>
        <taxon>Euteleostomi</taxon>
        <taxon>Actinopterygii</taxon>
        <taxon>Neopterygii</taxon>
        <taxon>Teleostei</taxon>
        <taxon>Ostariophysi</taxon>
        <taxon>Cypriniformes</taxon>
        <taxon>Cyprinidae</taxon>
        <taxon>Cyprininae</taxon>
        <taxon>Cyprinus</taxon>
    </lineage>
</organism>
<feature type="disulfide bond" evidence="32">
    <location>
        <begin position="262"/>
        <end position="323"/>
    </location>
</feature>
<evidence type="ECO:0000256" key="27">
    <source>
        <dbReference type="ARBA" id="ARBA00023949"/>
    </source>
</evidence>
<keyword evidence="17" id="KW-0130">Cell adhesion</keyword>
<keyword evidence="22" id="KW-0564">Palmitate</keyword>
<dbReference type="Pfam" id="PF01130">
    <property type="entry name" value="CD36"/>
    <property type="match status" value="1"/>
</dbReference>
<evidence type="ECO:0000256" key="23">
    <source>
        <dbReference type="ARBA" id="ARBA00023157"/>
    </source>
</evidence>
<keyword evidence="12" id="KW-0813">Transport</keyword>
<keyword evidence="25" id="KW-0325">Glycoprotein</keyword>
<evidence type="ECO:0000256" key="10">
    <source>
        <dbReference type="ARBA" id="ARBA00010532"/>
    </source>
</evidence>
<evidence type="ECO:0000256" key="14">
    <source>
        <dbReference type="ARBA" id="ARBA00022499"/>
    </source>
</evidence>
<dbReference type="GO" id="GO:0034383">
    <property type="term" value="P:low-density lipoprotein particle clearance"/>
    <property type="evidence" value="ECO:0007669"/>
    <property type="project" value="TreeGrafter"/>
</dbReference>
<sequence length="422" mass="46955">MTCCDLKCGLITGTVLGALIALLGVILIPVGNMFIENTVHTETVLENGTLAFDTWTSVDTPMYRQFWLFDVQNPDEVLSQGAKPVLVQKGPYTYRTRFIPKTNITFNDNFTLSFVLPVGAIFEPSMSVGTEEDIFTSLNLAVAGVYSLLDHRLANLLIQRSNSTLFQSRTVKELLWGYKDPMLGSTLGVFYPYNDTIDGPYTVFTGKDDINKVATIERWAGEPSLSYWNDPYCNKINGTDGSSFHPFLNKKETLFFFSSDICRSISAEYEGTVDLKGIDVYRYMLPPEALASPVENPDNQCYCTDPVITRNCTTAGLLDLTACRGTPVFLSLPHFLYGSNDLHQGVIGLNPNFDEHSIFLDVEPITGFTLRFAKRLQVNMLYGPSDNFVSYLLGGLVLFASCLIGLIVVCTKRSNNKKNLHC</sequence>
<evidence type="ECO:0000256" key="5">
    <source>
        <dbReference type="ARBA" id="ARBA00001892"/>
    </source>
</evidence>
<protein>
    <recommendedName>
        <fullName evidence="11">Platelet glycoprotein 4</fullName>
    </recommendedName>
    <alternativeName>
        <fullName evidence="31">Glycoprotein IIIb</fullName>
    </alternativeName>
    <alternativeName>
        <fullName evidence="29">PAS IV</fullName>
    </alternativeName>
    <alternativeName>
        <fullName evidence="30">PAS-4</fullName>
    </alternativeName>
    <alternativeName>
        <fullName evidence="28">Platelet glycoprotein IV</fullName>
    </alternativeName>
</protein>
<dbReference type="PANTHER" id="PTHR11923">
    <property type="entry name" value="SCAVENGER RECEPTOR CLASS B TYPE-1 SR-B1"/>
    <property type="match status" value="1"/>
</dbReference>
<accession>A0A8C1GYB7</accession>
<keyword evidence="20" id="KW-0445">Lipid transport</keyword>
<keyword evidence="26" id="KW-0449">Lipoprotein</keyword>
<comment type="catalytic activity">
    <reaction evidence="5">
        <text>butanoate(out) = butanoate(in)</text>
        <dbReference type="Rhea" id="RHEA:45248"/>
        <dbReference type="ChEBI" id="CHEBI:17968"/>
    </reaction>
    <physiologicalReaction direction="left-to-right" evidence="5">
        <dbReference type="Rhea" id="RHEA:45249"/>
    </physiologicalReaction>
</comment>
<dbReference type="Ensembl" id="ENSCCRT00010016794.1">
    <property type="protein sequence ID" value="ENSCCRP00010015429.1"/>
    <property type="gene ID" value="ENSCCRG00010006061.1"/>
</dbReference>
<evidence type="ECO:0000256" key="18">
    <source>
        <dbReference type="ARBA" id="ARBA00022989"/>
    </source>
</evidence>
<keyword evidence="15 33" id="KW-0812">Transmembrane</keyword>
<proteinExistence type="inferred from homology"/>
<feature type="transmembrane region" description="Helical" evidence="33">
    <location>
        <begin position="12"/>
        <end position="35"/>
    </location>
</feature>
<evidence type="ECO:0000313" key="35">
    <source>
        <dbReference type="Proteomes" id="UP000694427"/>
    </source>
</evidence>
<evidence type="ECO:0000256" key="3">
    <source>
        <dbReference type="ARBA" id="ARBA00000934"/>
    </source>
</evidence>
<evidence type="ECO:0000256" key="13">
    <source>
        <dbReference type="ARBA" id="ARBA00022475"/>
    </source>
</evidence>
<evidence type="ECO:0000256" key="24">
    <source>
        <dbReference type="ARBA" id="ARBA00023170"/>
    </source>
</evidence>
<evidence type="ECO:0000256" key="31">
    <source>
        <dbReference type="ARBA" id="ARBA00032780"/>
    </source>
</evidence>
<comment type="catalytic activity">
    <reaction evidence="1">
        <text>(9Z,12Z)-octadecadienoate(out) = (9Z,12Z)-octadecadienoate(in)</text>
        <dbReference type="Rhea" id="RHEA:45264"/>
        <dbReference type="ChEBI" id="CHEBI:30245"/>
    </reaction>
    <physiologicalReaction direction="left-to-right" evidence="1">
        <dbReference type="Rhea" id="RHEA:45265"/>
    </physiologicalReaction>
</comment>
<evidence type="ECO:0000256" key="19">
    <source>
        <dbReference type="ARBA" id="ARBA00023034"/>
    </source>
</evidence>
<comment type="similarity">
    <text evidence="10">Belongs to the CD36 family.</text>
</comment>
<keyword evidence="35" id="KW-1185">Reference proteome</keyword>
<dbReference type="GO" id="GO:0005041">
    <property type="term" value="F:low-density lipoprotein particle receptor activity"/>
    <property type="evidence" value="ECO:0007669"/>
    <property type="project" value="TreeGrafter"/>
</dbReference>
<comment type="catalytic activity">
    <reaction evidence="3">
        <text>hexadecanoate(out) = hexadecanoate(in)</text>
        <dbReference type="Rhea" id="RHEA:45256"/>
        <dbReference type="ChEBI" id="CHEBI:7896"/>
    </reaction>
    <physiologicalReaction direction="left-to-right" evidence="3">
        <dbReference type="Rhea" id="RHEA:45257"/>
    </physiologicalReaction>
</comment>
<keyword evidence="24" id="KW-0675">Receptor</keyword>
<dbReference type="GO" id="GO:0005794">
    <property type="term" value="C:Golgi apparatus"/>
    <property type="evidence" value="ECO:0007669"/>
    <property type="project" value="UniProtKB-SubCell"/>
</dbReference>
<evidence type="ECO:0000256" key="11">
    <source>
        <dbReference type="ARBA" id="ARBA00020772"/>
    </source>
</evidence>
<dbReference type="InterPro" id="IPR002159">
    <property type="entry name" value="CD36_fam"/>
</dbReference>
<comment type="catalytic activity">
    <reaction evidence="27">
        <text>tetracosanoate(out) = tetracosanoate(in)</text>
        <dbReference type="Rhea" id="RHEA:45260"/>
        <dbReference type="ChEBI" id="CHEBI:31014"/>
    </reaction>
    <physiologicalReaction direction="left-to-right" evidence="27">
        <dbReference type="Rhea" id="RHEA:45261"/>
    </physiologicalReaction>
</comment>
<comment type="catalytic activity">
    <reaction evidence="2">
        <text>(9Z)-octadecenoate(out) = (9Z)-octadecenoate(in)</text>
        <dbReference type="Rhea" id="RHEA:33655"/>
        <dbReference type="ChEBI" id="CHEBI:30823"/>
    </reaction>
    <physiologicalReaction direction="left-to-right" evidence="2">
        <dbReference type="Rhea" id="RHEA:33656"/>
    </physiologicalReaction>
</comment>
<evidence type="ECO:0000256" key="1">
    <source>
        <dbReference type="ARBA" id="ARBA00000542"/>
    </source>
</evidence>
<keyword evidence="18 33" id="KW-1133">Transmembrane helix</keyword>
<evidence type="ECO:0000256" key="17">
    <source>
        <dbReference type="ARBA" id="ARBA00022889"/>
    </source>
</evidence>
<dbReference type="GO" id="GO:0016324">
    <property type="term" value="C:apical plasma membrane"/>
    <property type="evidence" value="ECO:0007669"/>
    <property type="project" value="UniProtKB-SubCell"/>
</dbReference>
<evidence type="ECO:0000256" key="12">
    <source>
        <dbReference type="ARBA" id="ARBA00022448"/>
    </source>
</evidence>
<evidence type="ECO:0000256" key="25">
    <source>
        <dbReference type="ARBA" id="ARBA00023180"/>
    </source>
</evidence>
<comment type="subcellular location">
    <subcellularLocation>
        <location evidence="6">Apical cell membrane</location>
    </subcellularLocation>
    <subcellularLocation>
        <location evidence="9">Cell membrane</location>
        <topology evidence="9">Multi-pass membrane protein</topology>
    </subcellularLocation>
    <subcellularLocation>
        <location evidence="8">Golgi apparatus</location>
    </subcellularLocation>
    <subcellularLocation>
        <location evidence="7">Membrane raft</location>
    </subcellularLocation>
</comment>
<dbReference type="GO" id="GO:0019915">
    <property type="term" value="P:lipid storage"/>
    <property type="evidence" value="ECO:0007669"/>
    <property type="project" value="TreeGrafter"/>
</dbReference>
<evidence type="ECO:0000256" key="6">
    <source>
        <dbReference type="ARBA" id="ARBA00004221"/>
    </source>
</evidence>
<evidence type="ECO:0000256" key="32">
    <source>
        <dbReference type="PIRSR" id="PIRSR605428-52"/>
    </source>
</evidence>
<dbReference type="GO" id="GO:0006898">
    <property type="term" value="P:receptor-mediated endocytosis"/>
    <property type="evidence" value="ECO:0007669"/>
    <property type="project" value="TreeGrafter"/>
</dbReference>
<dbReference type="Proteomes" id="UP000694427">
    <property type="component" value="Unplaced"/>
</dbReference>
<evidence type="ECO:0000256" key="21">
    <source>
        <dbReference type="ARBA" id="ARBA00023136"/>
    </source>
</evidence>
<evidence type="ECO:0000256" key="28">
    <source>
        <dbReference type="ARBA" id="ARBA00029966"/>
    </source>
</evidence>
<evidence type="ECO:0000256" key="29">
    <source>
        <dbReference type="ARBA" id="ARBA00031821"/>
    </source>
</evidence>
<keyword evidence="13" id="KW-1003">Cell membrane</keyword>
<dbReference type="AlphaFoldDB" id="A0A8C1GYB7"/>
<evidence type="ECO:0000256" key="9">
    <source>
        <dbReference type="ARBA" id="ARBA00004651"/>
    </source>
</evidence>
<keyword evidence="23 32" id="KW-1015">Disulfide bond</keyword>
<evidence type="ECO:0000256" key="20">
    <source>
        <dbReference type="ARBA" id="ARBA00023055"/>
    </source>
</evidence>
<dbReference type="GO" id="GO:0005044">
    <property type="term" value="F:scavenger receptor activity"/>
    <property type="evidence" value="ECO:0007669"/>
    <property type="project" value="TreeGrafter"/>
</dbReference>
<keyword evidence="14" id="KW-1017">Isopeptide bond</keyword>
<dbReference type="GO" id="GO:0042953">
    <property type="term" value="P:lipoprotein transport"/>
    <property type="evidence" value="ECO:0007669"/>
    <property type="project" value="TreeGrafter"/>
</dbReference>
<reference evidence="34" key="1">
    <citation type="submission" date="2025-05" db="UniProtKB">
        <authorList>
            <consortium name="Ensembl"/>
        </authorList>
    </citation>
    <scope>IDENTIFICATION</scope>
</reference>
<evidence type="ECO:0000256" key="2">
    <source>
        <dbReference type="ARBA" id="ARBA00000626"/>
    </source>
</evidence>
<comment type="catalytic activity">
    <reaction evidence="4">
        <text>tetradecanoate(out) = tetradecanoate(in)</text>
        <dbReference type="Rhea" id="RHEA:45252"/>
        <dbReference type="ChEBI" id="CHEBI:30807"/>
    </reaction>
    <physiologicalReaction direction="left-to-right" evidence="4">
        <dbReference type="Rhea" id="RHEA:45253"/>
    </physiologicalReaction>
</comment>
<dbReference type="GO" id="GO:0044539">
    <property type="term" value="P:long-chain fatty acid import into cell"/>
    <property type="evidence" value="ECO:0007669"/>
    <property type="project" value="TreeGrafter"/>
</dbReference>
<keyword evidence="16" id="KW-0832">Ubl conjugation</keyword>
<dbReference type="Ensembl" id="ENSCCRT00020027300.1">
    <property type="protein sequence ID" value="ENSCCRP00020024916.1"/>
    <property type="gene ID" value="ENSCCRG00020011031.1"/>
</dbReference>
<dbReference type="GO" id="GO:0150094">
    <property type="term" value="P:amyloid-beta clearance by cellular catabolic process"/>
    <property type="evidence" value="ECO:0007669"/>
    <property type="project" value="TreeGrafter"/>
</dbReference>
<name>A0A8C1GYB7_CYPCA</name>
<dbReference type="GO" id="GO:0009986">
    <property type="term" value="C:cell surface"/>
    <property type="evidence" value="ECO:0007669"/>
    <property type="project" value="TreeGrafter"/>
</dbReference>
<evidence type="ECO:0000256" key="8">
    <source>
        <dbReference type="ARBA" id="ARBA00004555"/>
    </source>
</evidence>
<keyword evidence="19" id="KW-0333">Golgi apparatus</keyword>
<evidence type="ECO:0000256" key="33">
    <source>
        <dbReference type="SAM" id="Phobius"/>
    </source>
</evidence>
<feature type="transmembrane region" description="Helical" evidence="33">
    <location>
        <begin position="388"/>
        <end position="410"/>
    </location>
</feature>
<feature type="disulfide bond" evidence="32">
    <location>
        <begin position="303"/>
        <end position="312"/>
    </location>
</feature>
<feature type="disulfide bond" evidence="32">
    <location>
        <begin position="233"/>
        <end position="301"/>
    </location>
</feature>
<dbReference type="PRINTS" id="PR01609">
    <property type="entry name" value="CD36FAMILY"/>
</dbReference>
<dbReference type="GO" id="GO:0005901">
    <property type="term" value="C:caveola"/>
    <property type="evidence" value="ECO:0007669"/>
    <property type="project" value="TreeGrafter"/>
</dbReference>
<dbReference type="Proteomes" id="UP000694701">
    <property type="component" value="Unplaced"/>
</dbReference>
<keyword evidence="21 33" id="KW-0472">Membrane</keyword>
<dbReference type="InterPro" id="IPR005428">
    <property type="entry name" value="CD36/SCARB1/SNMP1"/>
</dbReference>
<dbReference type="GO" id="GO:0030169">
    <property type="term" value="F:low-density lipoprotein particle binding"/>
    <property type="evidence" value="ECO:0007669"/>
    <property type="project" value="TreeGrafter"/>
</dbReference>
<evidence type="ECO:0000256" key="26">
    <source>
        <dbReference type="ARBA" id="ARBA00023288"/>
    </source>
</evidence>
<dbReference type="PANTHER" id="PTHR11923:SF12">
    <property type="entry name" value="PLATELET GLYCOPROTEIN 4"/>
    <property type="match status" value="1"/>
</dbReference>
<evidence type="ECO:0000256" key="30">
    <source>
        <dbReference type="ARBA" id="ARBA00032188"/>
    </source>
</evidence>
<evidence type="ECO:0000256" key="16">
    <source>
        <dbReference type="ARBA" id="ARBA00022843"/>
    </source>
</evidence>
<dbReference type="PRINTS" id="PR01610">
    <property type="entry name" value="CD36ANTIGEN"/>
</dbReference>
<evidence type="ECO:0000313" key="34">
    <source>
        <dbReference type="Ensembl" id="ENSCCRP00010015429.1"/>
    </source>
</evidence>
<evidence type="ECO:0000256" key="7">
    <source>
        <dbReference type="ARBA" id="ARBA00004285"/>
    </source>
</evidence>
<evidence type="ECO:0000256" key="22">
    <source>
        <dbReference type="ARBA" id="ARBA00023139"/>
    </source>
</evidence>
<evidence type="ECO:0000256" key="15">
    <source>
        <dbReference type="ARBA" id="ARBA00022692"/>
    </source>
</evidence>
<evidence type="ECO:0000256" key="4">
    <source>
        <dbReference type="ARBA" id="ARBA00000996"/>
    </source>
</evidence>